<dbReference type="HOGENOM" id="CLU_037252_1_0_1"/>
<dbReference type="EnsemblMetazoa" id="HelroT77906">
    <property type="protein sequence ID" value="HelroP77906"/>
    <property type="gene ID" value="HelroG77906"/>
</dbReference>
<dbReference type="EMBL" id="AMQM01003889">
    <property type="status" value="NOT_ANNOTATED_CDS"/>
    <property type="molecule type" value="Genomic_DNA"/>
</dbReference>
<dbReference type="InterPro" id="IPR042507">
    <property type="entry name" value="TBC1D19"/>
</dbReference>
<feature type="transmembrane region" description="Helical" evidence="1">
    <location>
        <begin position="389"/>
        <end position="408"/>
    </location>
</feature>
<keyword evidence="1" id="KW-1133">Transmembrane helix</keyword>
<dbReference type="PANTHER" id="PTHR16110:SF1">
    <property type="entry name" value="TBC1 DOMAIN FAMILY MEMBER 19"/>
    <property type="match status" value="1"/>
</dbReference>
<reference evidence="4" key="3">
    <citation type="submission" date="2015-06" db="UniProtKB">
        <authorList>
            <consortium name="EnsemblMetazoa"/>
        </authorList>
    </citation>
    <scope>IDENTIFICATION</scope>
</reference>
<accession>T1G353</accession>
<dbReference type="AlphaFoldDB" id="T1G353"/>
<reference evidence="3 5" key="2">
    <citation type="journal article" date="2013" name="Nature">
        <title>Insights into bilaterian evolution from three spiralian genomes.</title>
        <authorList>
            <person name="Simakov O."/>
            <person name="Marletaz F."/>
            <person name="Cho S.J."/>
            <person name="Edsinger-Gonzales E."/>
            <person name="Havlak P."/>
            <person name="Hellsten U."/>
            <person name="Kuo D.H."/>
            <person name="Larsson T."/>
            <person name="Lv J."/>
            <person name="Arendt D."/>
            <person name="Savage R."/>
            <person name="Osoegawa K."/>
            <person name="de Jong P."/>
            <person name="Grimwood J."/>
            <person name="Chapman J.A."/>
            <person name="Shapiro H."/>
            <person name="Aerts A."/>
            <person name="Otillar R.P."/>
            <person name="Terry A.Y."/>
            <person name="Boore J.L."/>
            <person name="Grigoriev I.V."/>
            <person name="Lindberg D.R."/>
            <person name="Seaver E.C."/>
            <person name="Weisblat D.A."/>
            <person name="Putnam N.H."/>
            <person name="Rokhsar D.S."/>
        </authorList>
    </citation>
    <scope>NUCLEOTIDE SEQUENCE</scope>
</reference>
<evidence type="ECO:0000256" key="1">
    <source>
        <dbReference type="SAM" id="Phobius"/>
    </source>
</evidence>
<protein>
    <recommendedName>
        <fullName evidence="2">Rab-GAP TBC domain-containing protein</fullName>
    </recommendedName>
</protein>
<evidence type="ECO:0000259" key="2">
    <source>
        <dbReference type="PROSITE" id="PS50086"/>
    </source>
</evidence>
<dbReference type="SUPFAM" id="SSF47923">
    <property type="entry name" value="Ypt/Rab-GAP domain of gyp1p"/>
    <property type="match status" value="1"/>
</dbReference>
<dbReference type="PANTHER" id="PTHR16110">
    <property type="entry name" value="TBC1 DOMAIN FAMILY MEMBER 19"/>
    <property type="match status" value="1"/>
</dbReference>
<dbReference type="OrthoDB" id="10249775at2759"/>
<dbReference type="GeneID" id="20215501"/>
<name>T1G353_HELRO</name>
<dbReference type="OMA" id="VFKWIMR"/>
<dbReference type="KEGG" id="hro:HELRODRAFT_77906"/>
<dbReference type="InterPro" id="IPR000195">
    <property type="entry name" value="Rab-GAP-TBC_dom"/>
</dbReference>
<keyword evidence="1" id="KW-0812">Transmembrane</keyword>
<dbReference type="SMART" id="SM00164">
    <property type="entry name" value="TBC"/>
    <property type="match status" value="1"/>
</dbReference>
<dbReference type="RefSeq" id="XP_009016485.1">
    <property type="nucleotide sequence ID" value="XM_009018237.1"/>
</dbReference>
<keyword evidence="5" id="KW-1185">Reference proteome</keyword>
<dbReference type="InParanoid" id="T1G353"/>
<dbReference type="Proteomes" id="UP000015101">
    <property type="component" value="Unassembled WGS sequence"/>
</dbReference>
<sequence>MNANATVIDQSTQVSCINRARISWEKRVSKSLNNMSTELNVPLSKRRSDREQREVIARWTELGTNEPDLARFRPVYAAKDFLEVVSNLRNVNQNDFFNLPDVTDSEKINKNIGMIQCQLRTSDFSMLREMFKEMDIQIAQTGVDDQPIFPAESFYNERLKTAFNVLSSGLSQAAQNFSRRGCPVSLRSKLWCLSIGVDEANKRSNYGAVFYEQLKENVAQQNLLIDSLIYKDIKLTAANDDQYFVFEDYIYQILLPFSRDDSVAERLMHKNENGQINCYPPNAVVPFHGFAMYVAPLCCVYDDPVTLYYVFRELYTRHFYKLHTLSSSNDGIVSLCLQFETMLFERETQLFTHLKCIGLEPLKTAFKWIIRAFSGYLASEQVLLLWDRIIGYNSLYILSILSAAIFSFRRTNLMQVQSSSAAEAILVDLLTLEVVPLIQIFLFADK</sequence>
<dbReference type="eggNOG" id="ENOG502QSFR">
    <property type="taxonomic scope" value="Eukaryota"/>
</dbReference>
<dbReference type="Pfam" id="PF00566">
    <property type="entry name" value="RabGAP-TBC"/>
    <property type="match status" value="1"/>
</dbReference>
<dbReference type="InterPro" id="IPR035969">
    <property type="entry name" value="Rab-GAP_TBC_sf"/>
</dbReference>
<reference evidence="5" key="1">
    <citation type="submission" date="2012-12" db="EMBL/GenBank/DDBJ databases">
        <authorList>
            <person name="Hellsten U."/>
            <person name="Grimwood J."/>
            <person name="Chapman J.A."/>
            <person name="Shapiro H."/>
            <person name="Aerts A."/>
            <person name="Otillar R.P."/>
            <person name="Terry A.Y."/>
            <person name="Boore J.L."/>
            <person name="Simakov O."/>
            <person name="Marletaz F."/>
            <person name="Cho S.-J."/>
            <person name="Edsinger-Gonzales E."/>
            <person name="Havlak P."/>
            <person name="Kuo D.-H."/>
            <person name="Larsson T."/>
            <person name="Lv J."/>
            <person name="Arendt D."/>
            <person name="Savage R."/>
            <person name="Osoegawa K."/>
            <person name="de Jong P."/>
            <person name="Lindberg D.R."/>
            <person name="Seaver E.C."/>
            <person name="Weisblat D.A."/>
            <person name="Putnam N.H."/>
            <person name="Grigoriev I.V."/>
            <person name="Rokhsar D.S."/>
        </authorList>
    </citation>
    <scope>NUCLEOTIDE SEQUENCE</scope>
</reference>
<evidence type="ECO:0000313" key="4">
    <source>
        <dbReference type="EnsemblMetazoa" id="HelroP77906"/>
    </source>
</evidence>
<keyword evidence="1" id="KW-0472">Membrane</keyword>
<evidence type="ECO:0000313" key="5">
    <source>
        <dbReference type="Proteomes" id="UP000015101"/>
    </source>
</evidence>
<dbReference type="EMBL" id="KB096365">
    <property type="protein sequence ID" value="ESO05170.1"/>
    <property type="molecule type" value="Genomic_DNA"/>
</dbReference>
<dbReference type="CTD" id="20215501"/>
<feature type="domain" description="Rab-GAP TBC" evidence="2">
    <location>
        <begin position="181"/>
        <end position="393"/>
    </location>
</feature>
<dbReference type="PROSITE" id="PS50086">
    <property type="entry name" value="TBC_RABGAP"/>
    <property type="match status" value="1"/>
</dbReference>
<feature type="transmembrane region" description="Helical" evidence="1">
    <location>
        <begin position="420"/>
        <end position="444"/>
    </location>
</feature>
<gene>
    <name evidence="4" type="primary">20215501</name>
    <name evidence="3" type="ORF">HELRODRAFT_77906</name>
</gene>
<dbReference type="FunCoup" id="T1G353">
    <property type="interactions" value="231"/>
</dbReference>
<proteinExistence type="predicted"/>
<organism evidence="4 5">
    <name type="scientific">Helobdella robusta</name>
    <name type="common">Californian leech</name>
    <dbReference type="NCBI Taxonomy" id="6412"/>
    <lineage>
        <taxon>Eukaryota</taxon>
        <taxon>Metazoa</taxon>
        <taxon>Spiralia</taxon>
        <taxon>Lophotrochozoa</taxon>
        <taxon>Annelida</taxon>
        <taxon>Clitellata</taxon>
        <taxon>Hirudinea</taxon>
        <taxon>Rhynchobdellida</taxon>
        <taxon>Glossiphoniidae</taxon>
        <taxon>Helobdella</taxon>
    </lineage>
</organism>
<dbReference type="STRING" id="6412.T1G353"/>
<evidence type="ECO:0000313" key="3">
    <source>
        <dbReference type="EMBL" id="ESO05170.1"/>
    </source>
</evidence>
<dbReference type="Gene3D" id="1.10.472.80">
    <property type="entry name" value="Ypt/Rab-GAP domain of gyp1p, domain 3"/>
    <property type="match status" value="1"/>
</dbReference>